<dbReference type="GO" id="GO:0005783">
    <property type="term" value="C:endoplasmic reticulum"/>
    <property type="evidence" value="ECO:0007669"/>
    <property type="project" value="InterPro"/>
</dbReference>
<comment type="caution">
    <text evidence="3">The sequence shown here is derived from an EMBL/GenBank/DDBJ whole genome shotgun (WGS) entry which is preliminary data.</text>
</comment>
<dbReference type="RefSeq" id="XP_029230238.1">
    <property type="nucleotide sequence ID" value="XM_029369655.1"/>
</dbReference>
<dbReference type="InterPro" id="IPR012098">
    <property type="entry name" value="SND3_fun"/>
</dbReference>
<gene>
    <name evidence="3" type="ORF">Tco025E_02732</name>
</gene>
<keyword evidence="1" id="KW-0472">Membrane</keyword>
<accession>A0A422Q1B1</accession>
<dbReference type="EMBL" id="MKKU01000113">
    <property type="protein sequence ID" value="RNF23772.1"/>
    <property type="molecule type" value="Genomic_DNA"/>
</dbReference>
<keyword evidence="1" id="KW-1133">Transmembrane helix</keyword>
<dbReference type="GO" id="GO:0045047">
    <property type="term" value="P:protein targeting to ER"/>
    <property type="evidence" value="ECO:0007669"/>
    <property type="project" value="InterPro"/>
</dbReference>
<dbReference type="PANTHER" id="PTHR28112:SF1">
    <property type="entry name" value="SRP-INDEPENDENT TARGETING PROTEIN 3"/>
    <property type="match status" value="1"/>
</dbReference>
<reference evidence="3 4" key="1">
    <citation type="journal article" date="2018" name="BMC Genomics">
        <title>Genomic comparison of Trypanosoma conorhini and Trypanosoma rangeli to Trypanosoma cruzi strains of high and low virulence.</title>
        <authorList>
            <person name="Bradwell K.R."/>
            <person name="Koparde V.N."/>
            <person name="Matveyev A.V."/>
            <person name="Serrano M.G."/>
            <person name="Alves J.M."/>
            <person name="Parikh H."/>
            <person name="Huang B."/>
            <person name="Lee V."/>
            <person name="Espinosa-Alvarez O."/>
            <person name="Ortiz P.A."/>
            <person name="Costa-Martins A.G."/>
            <person name="Teixeira M.M."/>
            <person name="Buck G.A."/>
        </authorList>
    </citation>
    <scope>NUCLEOTIDE SEQUENCE [LARGE SCALE GENOMIC DNA]</scope>
    <source>
        <strain evidence="3 4">025E</strain>
    </source>
</reference>
<sequence>MNLLFPIALLLVNWSIDSTDPEVRQAITYLFILVHVILFAVAIYLFGRILVRNDTRALQVTDSYSNEVQQMTVADYDFSKWRALFFMKLLLPLVVGQFVASRWETPFPLLLQCAMNPVTMFRSPLFQLHVLERREEGDFVRPWKEESAVPAWLQQMWDTFQANESATNSGSPTLKNKRRRL</sequence>
<dbReference type="OrthoDB" id="18139at2759"/>
<name>A0A422Q1B1_9TRYP</name>
<feature type="transmembrane region" description="Helical" evidence="1">
    <location>
        <begin position="25"/>
        <end position="46"/>
    </location>
</feature>
<dbReference type="GeneID" id="40316343"/>
<dbReference type="Pfam" id="PF10032">
    <property type="entry name" value="Pho88"/>
    <property type="match status" value="1"/>
</dbReference>
<proteinExistence type="predicted"/>
<evidence type="ECO:0000313" key="3">
    <source>
        <dbReference type="EMBL" id="RNF23772.1"/>
    </source>
</evidence>
<feature type="chain" id="PRO_5019129772" evidence="2">
    <location>
        <begin position="19"/>
        <end position="181"/>
    </location>
</feature>
<protein>
    <submittedName>
        <fullName evidence="3">Uncharacterized protein</fullName>
    </submittedName>
</protein>
<organism evidence="3 4">
    <name type="scientific">Trypanosoma conorhini</name>
    <dbReference type="NCBI Taxonomy" id="83891"/>
    <lineage>
        <taxon>Eukaryota</taxon>
        <taxon>Discoba</taxon>
        <taxon>Euglenozoa</taxon>
        <taxon>Kinetoplastea</taxon>
        <taxon>Metakinetoplastina</taxon>
        <taxon>Trypanosomatida</taxon>
        <taxon>Trypanosomatidae</taxon>
        <taxon>Trypanosoma</taxon>
    </lineage>
</organism>
<evidence type="ECO:0000256" key="1">
    <source>
        <dbReference type="SAM" id="Phobius"/>
    </source>
</evidence>
<dbReference type="AlphaFoldDB" id="A0A422Q1B1"/>
<keyword evidence="2" id="KW-0732">Signal</keyword>
<dbReference type="Proteomes" id="UP000284403">
    <property type="component" value="Unassembled WGS sequence"/>
</dbReference>
<dbReference type="PANTHER" id="PTHR28112">
    <property type="entry name" value="SRP-INDEPENDENT TARGETING PROTEIN 3"/>
    <property type="match status" value="1"/>
</dbReference>
<feature type="signal peptide" evidence="2">
    <location>
        <begin position="1"/>
        <end position="18"/>
    </location>
</feature>
<evidence type="ECO:0000256" key="2">
    <source>
        <dbReference type="SAM" id="SignalP"/>
    </source>
</evidence>
<keyword evidence="4" id="KW-1185">Reference proteome</keyword>
<evidence type="ECO:0000313" key="4">
    <source>
        <dbReference type="Proteomes" id="UP000284403"/>
    </source>
</evidence>
<dbReference type="GO" id="GO:0005739">
    <property type="term" value="C:mitochondrion"/>
    <property type="evidence" value="ECO:0007669"/>
    <property type="project" value="TreeGrafter"/>
</dbReference>
<keyword evidence="1" id="KW-0812">Transmembrane</keyword>